<name>F0ZTE2_DICPU</name>
<dbReference type="PANTHER" id="PTHR12603:SF0">
    <property type="entry name" value="CCR4-NOT TRANSCRIPTION COMPLEX SUBUNIT 4"/>
    <property type="match status" value="1"/>
</dbReference>
<evidence type="ECO:0000256" key="10">
    <source>
        <dbReference type="SAM" id="MobiDB-lite"/>
    </source>
</evidence>
<evidence type="ECO:0000256" key="6">
    <source>
        <dbReference type="ARBA" id="ARBA00023054"/>
    </source>
</evidence>
<dbReference type="AlphaFoldDB" id="F0ZTE2"/>
<dbReference type="eggNOG" id="KOG2068">
    <property type="taxonomic scope" value="Eukaryota"/>
</dbReference>
<dbReference type="FunFam" id="3.30.40.10:FF:000006">
    <property type="entry name" value="CCR4-NOT transcription complex subunit 4"/>
    <property type="match status" value="1"/>
</dbReference>
<dbReference type="InterPro" id="IPR003954">
    <property type="entry name" value="RRM_euk-type"/>
</dbReference>
<protein>
    <recommendedName>
        <fullName evidence="15">RING-type domain-containing protein</fullName>
    </recommendedName>
</protein>
<dbReference type="Pfam" id="PF14570">
    <property type="entry name" value="zf-RING_4"/>
    <property type="match status" value="1"/>
</dbReference>
<dbReference type="SMART" id="SM00360">
    <property type="entry name" value="RRM"/>
    <property type="match status" value="1"/>
</dbReference>
<dbReference type="PANTHER" id="PTHR12603">
    <property type="entry name" value="CCR4-NOT TRANSCRIPTION COMPLEX RELATED"/>
    <property type="match status" value="1"/>
</dbReference>
<feature type="domain" description="RING-type" evidence="11">
    <location>
        <begin position="8"/>
        <end position="51"/>
    </location>
</feature>
<dbReference type="Proteomes" id="UP000001064">
    <property type="component" value="Unassembled WGS sequence"/>
</dbReference>
<dbReference type="Gene3D" id="3.30.40.10">
    <property type="entry name" value="Zinc/RING finger domain, C3HC4 (zinc finger)"/>
    <property type="match status" value="1"/>
</dbReference>
<evidence type="ECO:0000256" key="3">
    <source>
        <dbReference type="ARBA" id="ARBA00022771"/>
    </source>
</evidence>
<dbReference type="CDD" id="cd12438">
    <property type="entry name" value="RRM_CNOT4"/>
    <property type="match status" value="1"/>
</dbReference>
<reference evidence="14" key="1">
    <citation type="journal article" date="2011" name="Genome Biol.">
        <title>Comparative genomics of the social amoebae Dictyostelium discoideum and Dictyostelium purpureum.</title>
        <authorList>
            <consortium name="US DOE Joint Genome Institute (JGI-PGF)"/>
            <person name="Sucgang R."/>
            <person name="Kuo A."/>
            <person name="Tian X."/>
            <person name="Salerno W."/>
            <person name="Parikh A."/>
            <person name="Feasley C.L."/>
            <person name="Dalin E."/>
            <person name="Tu H."/>
            <person name="Huang E."/>
            <person name="Barry K."/>
            <person name="Lindquist E."/>
            <person name="Shapiro H."/>
            <person name="Bruce D."/>
            <person name="Schmutz J."/>
            <person name="Salamov A."/>
            <person name="Fey P."/>
            <person name="Gaudet P."/>
            <person name="Anjard C."/>
            <person name="Babu M.M."/>
            <person name="Basu S."/>
            <person name="Bushmanova Y."/>
            <person name="van der Wel H."/>
            <person name="Katoh-Kurasawa M."/>
            <person name="Dinh C."/>
            <person name="Coutinho P.M."/>
            <person name="Saito T."/>
            <person name="Elias M."/>
            <person name="Schaap P."/>
            <person name="Kay R.R."/>
            <person name="Henrissat B."/>
            <person name="Eichinger L."/>
            <person name="Rivero F."/>
            <person name="Putnam N.H."/>
            <person name="West C.M."/>
            <person name="Loomis W.F."/>
            <person name="Chisholm R.L."/>
            <person name="Shaulsky G."/>
            <person name="Strassmann J.E."/>
            <person name="Queller D.C."/>
            <person name="Kuspa A."/>
            <person name="Grigoriev I.V."/>
        </authorList>
    </citation>
    <scope>NUCLEOTIDE SEQUENCE [LARGE SCALE GENOMIC DNA]</scope>
    <source>
        <strain evidence="14">QSDP1</strain>
    </source>
</reference>
<dbReference type="GO" id="GO:0004842">
    <property type="term" value="F:ubiquitin-protein transferase activity"/>
    <property type="evidence" value="ECO:0000318"/>
    <property type="project" value="GO_Central"/>
</dbReference>
<keyword evidence="6" id="KW-0175">Coiled coil</keyword>
<accession>F0ZTE2</accession>
<evidence type="ECO:0000256" key="9">
    <source>
        <dbReference type="PROSITE-ProRule" id="PRU00176"/>
    </source>
</evidence>
<dbReference type="VEuPathDB" id="AmoebaDB:DICPUDRAFT_37779"/>
<dbReference type="Gene3D" id="3.30.70.330">
    <property type="match status" value="1"/>
</dbReference>
<dbReference type="GO" id="GO:0008270">
    <property type="term" value="F:zinc ion binding"/>
    <property type="evidence" value="ECO:0007669"/>
    <property type="project" value="UniProtKB-KW"/>
</dbReference>
<dbReference type="InterPro" id="IPR039780">
    <property type="entry name" value="Mot2"/>
</dbReference>
<keyword evidence="2" id="KW-0479">Metal-binding</keyword>
<dbReference type="SMART" id="SM00361">
    <property type="entry name" value="RRM_1"/>
    <property type="match status" value="1"/>
</dbReference>
<proteinExistence type="predicted"/>
<dbReference type="SUPFAM" id="SSF57850">
    <property type="entry name" value="RING/U-box"/>
    <property type="match status" value="1"/>
</dbReference>
<dbReference type="GO" id="GO:0005634">
    <property type="term" value="C:nucleus"/>
    <property type="evidence" value="ECO:0007669"/>
    <property type="project" value="UniProtKB-SubCell"/>
</dbReference>
<dbReference type="InterPro" id="IPR012677">
    <property type="entry name" value="Nucleotide-bd_a/b_plait_sf"/>
</dbReference>
<evidence type="ECO:0000256" key="1">
    <source>
        <dbReference type="ARBA" id="ARBA00004123"/>
    </source>
</evidence>
<dbReference type="InParanoid" id="F0ZTE2"/>
<evidence type="ECO:0000313" key="13">
    <source>
        <dbReference type="EMBL" id="EGC32793.1"/>
    </source>
</evidence>
<feature type="compositionally biased region" description="Acidic residues" evidence="10">
    <location>
        <begin position="64"/>
        <end position="78"/>
    </location>
</feature>
<evidence type="ECO:0000256" key="4">
    <source>
        <dbReference type="ARBA" id="ARBA00022833"/>
    </source>
</evidence>
<dbReference type="GO" id="GO:0030014">
    <property type="term" value="C:CCR4-NOT complex"/>
    <property type="evidence" value="ECO:0000318"/>
    <property type="project" value="GO_Central"/>
</dbReference>
<evidence type="ECO:0000256" key="5">
    <source>
        <dbReference type="ARBA" id="ARBA00022884"/>
    </source>
</evidence>
<keyword evidence="7" id="KW-0539">Nucleus</keyword>
<feature type="region of interest" description="Disordered" evidence="10">
    <location>
        <begin position="61"/>
        <end position="86"/>
    </location>
</feature>
<evidence type="ECO:0000259" key="11">
    <source>
        <dbReference type="PROSITE" id="PS50089"/>
    </source>
</evidence>
<dbReference type="CDD" id="cd16618">
    <property type="entry name" value="mRING-HC-C4C4_CNOT4"/>
    <property type="match status" value="1"/>
</dbReference>
<dbReference type="PROSITE" id="PS50089">
    <property type="entry name" value="ZF_RING_2"/>
    <property type="match status" value="1"/>
</dbReference>
<dbReference type="InterPro" id="IPR001841">
    <property type="entry name" value="Znf_RING"/>
</dbReference>
<keyword evidence="5 9" id="KW-0694">RNA-binding</keyword>
<dbReference type="RefSeq" id="XP_003290681.1">
    <property type="nucleotide sequence ID" value="XM_003290633.1"/>
</dbReference>
<dbReference type="OMA" id="NAHIEAH"/>
<dbReference type="OrthoDB" id="1923159at2759"/>
<dbReference type="SUPFAM" id="SSF54928">
    <property type="entry name" value="RNA-binding domain, RBD"/>
    <property type="match status" value="1"/>
</dbReference>
<dbReference type="InterPro" id="IPR034261">
    <property type="entry name" value="CNOT4_RRM"/>
</dbReference>
<keyword evidence="14" id="KW-1185">Reference proteome</keyword>
<dbReference type="InterPro" id="IPR013083">
    <property type="entry name" value="Znf_RING/FYVE/PHD"/>
</dbReference>
<evidence type="ECO:0000256" key="2">
    <source>
        <dbReference type="ARBA" id="ARBA00022723"/>
    </source>
</evidence>
<organism evidence="13 14">
    <name type="scientific">Dictyostelium purpureum</name>
    <name type="common">Slime mold</name>
    <dbReference type="NCBI Taxonomy" id="5786"/>
    <lineage>
        <taxon>Eukaryota</taxon>
        <taxon>Amoebozoa</taxon>
        <taxon>Evosea</taxon>
        <taxon>Eumycetozoa</taxon>
        <taxon>Dictyostelia</taxon>
        <taxon>Dictyosteliales</taxon>
        <taxon>Dictyosteliaceae</taxon>
        <taxon>Dictyostelium</taxon>
    </lineage>
</organism>
<feature type="domain" description="RRM" evidence="12">
    <location>
        <begin position="103"/>
        <end position="189"/>
    </location>
</feature>
<dbReference type="EMBL" id="GL871174">
    <property type="protein sequence ID" value="EGC32793.1"/>
    <property type="molecule type" value="Genomic_DNA"/>
</dbReference>
<sequence>MSDEDNSCPLCLDELSKADRKFRPCPCGYQICVFCFERIRESESNKCPACRKTYDSENFANISSDEDSSSEDDSEDDSASNNSLEYAKRGDKPLNTVRVIQRNLVYVTNLALSIAKPELLKKNEYFGQYGKILKIVINKNNIYNVNSPHGACVSAYITYQRKEDALVAIQTIDGATIEGRVLRASFGTTKYCSYFLRKLPCNNPDCMYLHELGQEDDSYSKEDITSK</sequence>
<comment type="subcellular location">
    <subcellularLocation>
        <location evidence="1">Nucleus</location>
    </subcellularLocation>
</comment>
<gene>
    <name evidence="13" type="ORF">DICPUDRAFT_37779</name>
</gene>
<dbReference type="GO" id="GO:0016567">
    <property type="term" value="P:protein ubiquitination"/>
    <property type="evidence" value="ECO:0000318"/>
    <property type="project" value="GO_Central"/>
</dbReference>
<dbReference type="GO" id="GO:0003723">
    <property type="term" value="F:RNA binding"/>
    <property type="evidence" value="ECO:0007669"/>
    <property type="project" value="UniProtKB-UniRule"/>
</dbReference>
<dbReference type="InterPro" id="IPR035979">
    <property type="entry name" value="RBD_domain_sf"/>
</dbReference>
<dbReference type="KEGG" id="dpp:DICPUDRAFT_37779"/>
<dbReference type="FunFam" id="3.30.70.330:FF:000416">
    <property type="entry name" value="CCR4-NOT transcription complex subunit 4, putative"/>
    <property type="match status" value="1"/>
</dbReference>
<dbReference type="Pfam" id="PF00076">
    <property type="entry name" value="RRM_1"/>
    <property type="match status" value="1"/>
</dbReference>
<dbReference type="PROSITE" id="PS50102">
    <property type="entry name" value="RRM"/>
    <property type="match status" value="1"/>
</dbReference>
<evidence type="ECO:0000256" key="7">
    <source>
        <dbReference type="ARBA" id="ARBA00023242"/>
    </source>
</evidence>
<dbReference type="InterPro" id="IPR039515">
    <property type="entry name" value="NOT4_mRING-HC-C4C4"/>
</dbReference>
<keyword evidence="3 8" id="KW-0863">Zinc-finger</keyword>
<evidence type="ECO:0000259" key="12">
    <source>
        <dbReference type="PROSITE" id="PS50102"/>
    </source>
</evidence>
<dbReference type="GeneID" id="10508236"/>
<keyword evidence="4" id="KW-0862">Zinc</keyword>
<evidence type="ECO:0000313" key="14">
    <source>
        <dbReference type="Proteomes" id="UP000001064"/>
    </source>
</evidence>
<dbReference type="STRING" id="5786.F0ZTE2"/>
<evidence type="ECO:0008006" key="15">
    <source>
        <dbReference type="Google" id="ProtNLM"/>
    </source>
</evidence>
<dbReference type="InterPro" id="IPR000504">
    <property type="entry name" value="RRM_dom"/>
</dbReference>
<evidence type="ECO:0000256" key="8">
    <source>
        <dbReference type="PROSITE-ProRule" id="PRU00175"/>
    </source>
</evidence>